<feature type="domain" description="BTB" evidence="3">
    <location>
        <begin position="57"/>
        <end position="130"/>
    </location>
</feature>
<feature type="signal peptide" evidence="2">
    <location>
        <begin position="1"/>
        <end position="25"/>
    </location>
</feature>
<protein>
    <recommendedName>
        <fullName evidence="3">BTB domain-containing protein</fullName>
    </recommendedName>
</protein>
<organism evidence="4 5">
    <name type="scientific">Daedalea quercina L-15889</name>
    <dbReference type="NCBI Taxonomy" id="1314783"/>
    <lineage>
        <taxon>Eukaryota</taxon>
        <taxon>Fungi</taxon>
        <taxon>Dikarya</taxon>
        <taxon>Basidiomycota</taxon>
        <taxon>Agaricomycotina</taxon>
        <taxon>Agaricomycetes</taxon>
        <taxon>Polyporales</taxon>
        <taxon>Fomitopsis</taxon>
    </lineage>
</organism>
<dbReference type="EMBL" id="KV429072">
    <property type="protein sequence ID" value="KZT67859.1"/>
    <property type="molecule type" value="Genomic_DNA"/>
</dbReference>
<evidence type="ECO:0000256" key="2">
    <source>
        <dbReference type="SAM" id="SignalP"/>
    </source>
</evidence>
<dbReference type="InterPro" id="IPR000210">
    <property type="entry name" value="BTB/POZ_dom"/>
</dbReference>
<dbReference type="InterPro" id="IPR011333">
    <property type="entry name" value="SKP1/BTB/POZ_sf"/>
</dbReference>
<feature type="chain" id="PRO_5007863736" description="BTB domain-containing protein" evidence="2">
    <location>
        <begin position="26"/>
        <end position="1138"/>
    </location>
</feature>
<feature type="region of interest" description="Disordered" evidence="1">
    <location>
        <begin position="653"/>
        <end position="679"/>
    </location>
</feature>
<reference evidence="4 5" key="1">
    <citation type="journal article" date="2016" name="Mol. Biol. Evol.">
        <title>Comparative Genomics of Early-Diverging Mushroom-Forming Fungi Provides Insights into the Origins of Lignocellulose Decay Capabilities.</title>
        <authorList>
            <person name="Nagy L.G."/>
            <person name="Riley R."/>
            <person name="Tritt A."/>
            <person name="Adam C."/>
            <person name="Daum C."/>
            <person name="Floudas D."/>
            <person name="Sun H."/>
            <person name="Yadav J.S."/>
            <person name="Pangilinan J."/>
            <person name="Larsson K.H."/>
            <person name="Matsuura K."/>
            <person name="Barry K."/>
            <person name="Labutti K."/>
            <person name="Kuo R."/>
            <person name="Ohm R.A."/>
            <person name="Bhattacharya S.S."/>
            <person name="Shirouzu T."/>
            <person name="Yoshinaga Y."/>
            <person name="Martin F.M."/>
            <person name="Grigoriev I.V."/>
            <person name="Hibbett D.S."/>
        </authorList>
    </citation>
    <scope>NUCLEOTIDE SEQUENCE [LARGE SCALE GENOMIC DNA]</scope>
    <source>
        <strain evidence="4 5">L-15889</strain>
    </source>
</reference>
<gene>
    <name evidence="4" type="ORF">DAEQUDRAFT_739106</name>
</gene>
<evidence type="ECO:0000313" key="5">
    <source>
        <dbReference type="Proteomes" id="UP000076727"/>
    </source>
</evidence>
<dbReference type="OrthoDB" id="3164835at2759"/>
<proteinExistence type="predicted"/>
<dbReference type="CDD" id="cd18186">
    <property type="entry name" value="BTB_POZ_ZBTB_KLHL-like"/>
    <property type="match status" value="2"/>
</dbReference>
<evidence type="ECO:0000313" key="4">
    <source>
        <dbReference type="EMBL" id="KZT67859.1"/>
    </source>
</evidence>
<dbReference type="SUPFAM" id="SSF54695">
    <property type="entry name" value="POZ domain"/>
    <property type="match status" value="2"/>
</dbReference>
<name>A0A165P7E1_9APHY</name>
<sequence length="1138" mass="124715">MPAWCDTALAALLLSAVSFYSTARASLPKEAPLFSFDKKAKNVAIAKHPFDNARGDADVVLQSAEETKFYVHSAVLRIASSFFDDMLSLPQPKVSEAALANPDSGDGSALPVMPMTENTETLNVLLRMCYPVQKPAFFNIPSLSLILGAALKYEMTEATDVLTKHLVSTCRSCPLQVFAEACIHNLEDVARRAAQAFCATMPHLPTGSDCSQWTNIPVHAISEYAEHMDSIPASSYYQLLQYYIKCSALHILIPVPSITNEATDDNMVNVPENSSTLATLLQLCYPLPDPVIETEMLNGDRLNDACVLLEAANKYKITRAQEFAKRACIEASAGSSLRLYFIALRYDWKDVVAESAMRAVYELTDVYVPELEAVRAAEFRRLLIYRQKCRSVILSKWYNSDVTQRSAQRSDAQAEYWSERPWLDKTGEAHFWMTVHSRAQEQVTHAESQVLDAGSILPSSTIHAPLTHPPSNSPKSNATRTAKRISNIRSGTSSAGENEVDDVLLGRQIIITQIAEDLMKLVWKQASRINLKTGPTPALTSILEACVTSSALLPSFPTLRTIYLRGDNMTTTSTLGASPENPTSMPPTPSTSVDGKGSKAEATIASAPFDNPYHDADVIFRSADKTDFYVHRAVLRMASPYFADMFSLPQPSSTDASNAGSSARGNTMTDDSKDGLPTIPVTEHSRILEGILRMCYPIEKHSLSSVQKISPILEGTLKYQMIEPTGALKAKLTSLYASQPLDVFAEAYYRGLEDVAKEAAGTFVKAKAKGKRSHTIDEFSPYMGAIPASLYFRLLEYYSGVSPSSTTEIPEFSLCPTSVTLPNEIAGPNDKSSSFPHPFNDSSCADAVIRSSDGVEFRVARAFVSFSSSKLKDKLSQEPTSSDAPTAALPCVDLPETGRILAPLLQLCYPMPDPSVDGAPDGSDDQLQVARRLFQAATKYEVTRAVEFAKRLCVAAMPIYPVRGRMAIYVPEMEIASAAVYRRLLVYRQKCRNSVLARYIMVRGEPAGTKYWSKDSWLSEPSDAEFWSVVHERVYNNVKAGREPCITADGLFPISIQPAEDPASVMFGLSRDQTQSRTLIKLSIQAIIEAAKALAQDVMRPFTTTIELDTGASSLAATSSAHAEVLNVLRQIDKVTTN</sequence>
<dbReference type="Pfam" id="PF00651">
    <property type="entry name" value="BTB"/>
    <property type="match status" value="2"/>
</dbReference>
<keyword evidence="5" id="KW-1185">Reference proteome</keyword>
<feature type="domain" description="BTB" evidence="3">
    <location>
        <begin position="616"/>
        <end position="696"/>
    </location>
</feature>
<feature type="region of interest" description="Disordered" evidence="1">
    <location>
        <begin position="462"/>
        <end position="497"/>
    </location>
</feature>
<dbReference type="PROSITE" id="PS50097">
    <property type="entry name" value="BTB"/>
    <property type="match status" value="2"/>
</dbReference>
<evidence type="ECO:0000256" key="1">
    <source>
        <dbReference type="SAM" id="MobiDB-lite"/>
    </source>
</evidence>
<dbReference type="STRING" id="1314783.A0A165P7E1"/>
<keyword evidence="2" id="KW-0732">Signal</keyword>
<dbReference type="Proteomes" id="UP000076727">
    <property type="component" value="Unassembled WGS sequence"/>
</dbReference>
<dbReference type="AlphaFoldDB" id="A0A165P7E1"/>
<dbReference type="SMART" id="SM00225">
    <property type="entry name" value="BTB"/>
    <property type="match status" value="3"/>
</dbReference>
<dbReference type="Gene3D" id="3.30.710.10">
    <property type="entry name" value="Potassium Channel Kv1.1, Chain A"/>
    <property type="match status" value="3"/>
</dbReference>
<feature type="region of interest" description="Disordered" evidence="1">
    <location>
        <begin position="571"/>
        <end position="597"/>
    </location>
</feature>
<evidence type="ECO:0000259" key="3">
    <source>
        <dbReference type="PROSITE" id="PS50097"/>
    </source>
</evidence>
<feature type="compositionally biased region" description="Polar residues" evidence="1">
    <location>
        <begin position="487"/>
        <end position="496"/>
    </location>
</feature>
<accession>A0A165P7E1</accession>
<feature type="compositionally biased region" description="Polar residues" evidence="1">
    <location>
        <begin position="653"/>
        <end position="669"/>
    </location>
</feature>